<dbReference type="InterPro" id="IPR007889">
    <property type="entry name" value="HTH_Psq"/>
</dbReference>
<dbReference type="AlphaFoldDB" id="A0A4Y2A3V8"/>
<dbReference type="GO" id="GO:0003677">
    <property type="term" value="F:DNA binding"/>
    <property type="evidence" value="ECO:0007669"/>
    <property type="project" value="InterPro"/>
</dbReference>
<comment type="caution">
    <text evidence="5">The sequence shown here is derived from an EMBL/GenBank/DDBJ whole genome shotgun (WGS) entry which is preliminary data.</text>
</comment>
<evidence type="ECO:0000259" key="3">
    <source>
        <dbReference type="Pfam" id="PF03184"/>
    </source>
</evidence>
<dbReference type="Proteomes" id="UP000499080">
    <property type="component" value="Unassembled WGS sequence"/>
</dbReference>
<feature type="region of interest" description="Disordered" evidence="2">
    <location>
        <begin position="228"/>
        <end position="260"/>
    </location>
</feature>
<dbReference type="Pfam" id="PF05225">
    <property type="entry name" value="HTH_psq"/>
    <property type="match status" value="1"/>
</dbReference>
<evidence type="ECO:0000259" key="4">
    <source>
        <dbReference type="Pfam" id="PF05225"/>
    </source>
</evidence>
<evidence type="ECO:0008006" key="7">
    <source>
        <dbReference type="Google" id="ProtNLM"/>
    </source>
</evidence>
<sequence length="260" mass="29558">MVRTYKRKTDHSPPKRIDIEKAVNAIFEGLSVRKAAALYNVKRSTLQDYVARTRSKKVAQEAQSACDLCKNNGIHLLTFPPHTSHKLQPLDVAVLSPFKSALKVSFYDWIQLHPGQRINIHEIAELSKNLYINAYSPKNIISGFEKTGILPYNRNIFNETDFLSSEVTNRPLPIDQENVAGKASESAIDYHLSDRISPEQIRPLPCVNFEATNSRRGRRIKGKTRILTKSSEKKQSKCRSNQNVKPTLRFGRNLDTSVRN</sequence>
<dbReference type="OrthoDB" id="4327074at2759"/>
<dbReference type="EMBL" id="BGPR01000004">
    <property type="protein sequence ID" value="GBL73946.1"/>
    <property type="molecule type" value="Genomic_DNA"/>
</dbReference>
<evidence type="ECO:0000256" key="1">
    <source>
        <dbReference type="ARBA" id="ARBA00004123"/>
    </source>
</evidence>
<dbReference type="InterPro" id="IPR009057">
    <property type="entry name" value="Homeodomain-like_sf"/>
</dbReference>
<organism evidence="5 6">
    <name type="scientific">Araneus ventricosus</name>
    <name type="common">Orbweaver spider</name>
    <name type="synonym">Epeira ventricosa</name>
    <dbReference type="NCBI Taxonomy" id="182803"/>
    <lineage>
        <taxon>Eukaryota</taxon>
        <taxon>Metazoa</taxon>
        <taxon>Ecdysozoa</taxon>
        <taxon>Arthropoda</taxon>
        <taxon>Chelicerata</taxon>
        <taxon>Arachnida</taxon>
        <taxon>Araneae</taxon>
        <taxon>Araneomorphae</taxon>
        <taxon>Entelegynae</taxon>
        <taxon>Araneoidea</taxon>
        <taxon>Araneidae</taxon>
        <taxon>Araneus</taxon>
    </lineage>
</organism>
<name>A0A4Y2A3V8_ARAVE</name>
<proteinExistence type="predicted"/>
<evidence type="ECO:0000313" key="6">
    <source>
        <dbReference type="Proteomes" id="UP000499080"/>
    </source>
</evidence>
<keyword evidence="6" id="KW-1185">Reference proteome</keyword>
<reference evidence="5 6" key="1">
    <citation type="journal article" date="2019" name="Sci. Rep.">
        <title>Orb-weaving spider Araneus ventricosus genome elucidates the spidroin gene catalogue.</title>
        <authorList>
            <person name="Kono N."/>
            <person name="Nakamura H."/>
            <person name="Ohtoshi R."/>
            <person name="Moran D.A.P."/>
            <person name="Shinohara A."/>
            <person name="Yoshida Y."/>
            <person name="Fujiwara M."/>
            <person name="Mori M."/>
            <person name="Tomita M."/>
            <person name="Arakawa K."/>
        </authorList>
    </citation>
    <scope>NUCLEOTIDE SEQUENCE [LARGE SCALE GENOMIC DNA]</scope>
</reference>
<feature type="domain" description="DDE-1" evidence="3">
    <location>
        <begin position="63"/>
        <end position="119"/>
    </location>
</feature>
<feature type="domain" description="HTH psq-type" evidence="4">
    <location>
        <begin position="18"/>
        <end position="53"/>
    </location>
</feature>
<evidence type="ECO:0000256" key="2">
    <source>
        <dbReference type="SAM" id="MobiDB-lite"/>
    </source>
</evidence>
<dbReference type="InterPro" id="IPR004875">
    <property type="entry name" value="DDE_SF_endonuclease_dom"/>
</dbReference>
<accession>A0A4Y2A3V8</accession>
<dbReference type="GO" id="GO:0005634">
    <property type="term" value="C:nucleus"/>
    <property type="evidence" value="ECO:0007669"/>
    <property type="project" value="UniProtKB-SubCell"/>
</dbReference>
<evidence type="ECO:0000313" key="5">
    <source>
        <dbReference type="EMBL" id="GBL73946.1"/>
    </source>
</evidence>
<dbReference type="Gene3D" id="1.10.10.60">
    <property type="entry name" value="Homeodomain-like"/>
    <property type="match status" value="1"/>
</dbReference>
<gene>
    <name evidence="5" type="ORF">AVEN_230881_1</name>
</gene>
<dbReference type="Pfam" id="PF03184">
    <property type="entry name" value="DDE_1"/>
    <property type="match status" value="1"/>
</dbReference>
<dbReference type="SUPFAM" id="SSF46689">
    <property type="entry name" value="Homeodomain-like"/>
    <property type="match status" value="1"/>
</dbReference>
<comment type="subcellular location">
    <subcellularLocation>
        <location evidence="1">Nucleus</location>
    </subcellularLocation>
</comment>
<protein>
    <recommendedName>
        <fullName evidence="7">HTH psq-type domain-containing protein</fullName>
    </recommendedName>
</protein>